<dbReference type="Proteomes" id="UP000673691">
    <property type="component" value="Unassembled WGS sequence"/>
</dbReference>
<evidence type="ECO:0000313" key="1">
    <source>
        <dbReference type="EMBL" id="KAG5462799.1"/>
    </source>
</evidence>
<reference evidence="1 2" key="1">
    <citation type="journal article" name="Sci. Rep.">
        <title>Genome-scale phylogenetic analyses confirm Olpidium as the closest living zoosporic fungus to the non-flagellated, terrestrial fungi.</title>
        <authorList>
            <person name="Chang Y."/>
            <person name="Rochon D."/>
            <person name="Sekimoto S."/>
            <person name="Wang Y."/>
            <person name="Chovatia M."/>
            <person name="Sandor L."/>
            <person name="Salamov A."/>
            <person name="Grigoriev I.V."/>
            <person name="Stajich J.E."/>
            <person name="Spatafora J.W."/>
        </authorList>
    </citation>
    <scope>NUCLEOTIDE SEQUENCE [LARGE SCALE GENOMIC DNA]</scope>
    <source>
        <strain evidence="1">S191</strain>
    </source>
</reference>
<name>A0A8H8A0L0_9FUNG</name>
<proteinExistence type="predicted"/>
<dbReference type="EMBL" id="JAEFCI010001595">
    <property type="protein sequence ID" value="KAG5462799.1"/>
    <property type="molecule type" value="Genomic_DNA"/>
</dbReference>
<keyword evidence="2" id="KW-1185">Reference proteome</keyword>
<protein>
    <submittedName>
        <fullName evidence="1">Uncharacterized protein</fullName>
    </submittedName>
</protein>
<gene>
    <name evidence="1" type="ORF">BJ554DRAFT_3502</name>
</gene>
<evidence type="ECO:0000313" key="2">
    <source>
        <dbReference type="Proteomes" id="UP000673691"/>
    </source>
</evidence>
<sequence length="70" mass="6998">MSSTSCGDSTLFSAPGSESWTVVERAPCRTLSPSSSWSFNLNGASGSGLANGGKCIPLPYDGGVIGPSLS</sequence>
<organism evidence="1 2">
    <name type="scientific">Olpidium bornovanus</name>
    <dbReference type="NCBI Taxonomy" id="278681"/>
    <lineage>
        <taxon>Eukaryota</taxon>
        <taxon>Fungi</taxon>
        <taxon>Fungi incertae sedis</taxon>
        <taxon>Olpidiomycota</taxon>
        <taxon>Olpidiomycotina</taxon>
        <taxon>Olpidiomycetes</taxon>
        <taxon>Olpidiales</taxon>
        <taxon>Olpidiaceae</taxon>
        <taxon>Olpidium</taxon>
    </lineage>
</organism>
<dbReference type="AlphaFoldDB" id="A0A8H8A0L0"/>
<accession>A0A8H8A0L0</accession>
<comment type="caution">
    <text evidence="1">The sequence shown here is derived from an EMBL/GenBank/DDBJ whole genome shotgun (WGS) entry which is preliminary data.</text>
</comment>